<accession>A0A939INF0</accession>
<dbReference type="EMBL" id="JAFKCV010000003">
    <property type="protein sequence ID" value="MBN7824745.1"/>
    <property type="molecule type" value="Genomic_DNA"/>
</dbReference>
<name>A0A939INF0_9ALTE</name>
<dbReference type="Proteomes" id="UP000664654">
    <property type="component" value="Unassembled WGS sequence"/>
</dbReference>
<dbReference type="AlphaFoldDB" id="A0A939INF0"/>
<keyword evidence="2" id="KW-1185">Reference proteome</keyword>
<proteinExistence type="predicted"/>
<reference evidence="1" key="1">
    <citation type="submission" date="2021-03" db="EMBL/GenBank/DDBJ databases">
        <title>novel species isolated from a fishpond in China.</title>
        <authorList>
            <person name="Lu H."/>
            <person name="Cai Z."/>
        </authorList>
    </citation>
    <scope>NUCLEOTIDE SEQUENCE</scope>
    <source>
        <strain evidence="1">JCM 30855</strain>
    </source>
</reference>
<comment type="caution">
    <text evidence="1">The sequence shown here is derived from an EMBL/GenBank/DDBJ whole genome shotgun (WGS) entry which is preliminary data.</text>
</comment>
<evidence type="ECO:0008006" key="3">
    <source>
        <dbReference type="Google" id="ProtNLM"/>
    </source>
</evidence>
<gene>
    <name evidence="1" type="ORF">J0A66_05845</name>
</gene>
<organism evidence="1 2">
    <name type="scientific">Bowmanella dokdonensis</name>
    <dbReference type="NCBI Taxonomy" id="751969"/>
    <lineage>
        <taxon>Bacteria</taxon>
        <taxon>Pseudomonadati</taxon>
        <taxon>Pseudomonadota</taxon>
        <taxon>Gammaproteobacteria</taxon>
        <taxon>Alteromonadales</taxon>
        <taxon>Alteromonadaceae</taxon>
        <taxon>Bowmanella</taxon>
    </lineage>
</organism>
<protein>
    <recommendedName>
        <fullName evidence="3">Phage protein</fullName>
    </recommendedName>
</protein>
<evidence type="ECO:0000313" key="1">
    <source>
        <dbReference type="EMBL" id="MBN7824745.1"/>
    </source>
</evidence>
<evidence type="ECO:0000313" key="2">
    <source>
        <dbReference type="Proteomes" id="UP000664654"/>
    </source>
</evidence>
<sequence length="81" mass="9242">MKNKLSDLNNHLFAEMERLGNENLTDDELKVEIERAKSIAGISREIISNANLALRAKELQMEYGLKSMPEVLTDRTEVSHE</sequence>
<dbReference type="RefSeq" id="WP_206572868.1">
    <property type="nucleotide sequence ID" value="NZ_JAFKCV010000003.1"/>
</dbReference>